<dbReference type="OrthoDB" id="9794948at2"/>
<accession>A0A545T9U2</accession>
<dbReference type="EMBL" id="VIKR01000003">
    <property type="protein sequence ID" value="TQV73983.1"/>
    <property type="molecule type" value="Genomic_DNA"/>
</dbReference>
<dbReference type="InterPro" id="IPR012349">
    <property type="entry name" value="Split_barrel_FMN-bd"/>
</dbReference>
<comment type="caution">
    <text evidence="1">The sequence shown here is derived from an EMBL/GenBank/DDBJ whole genome shotgun (WGS) entry which is preliminary data.</text>
</comment>
<dbReference type="PIRSF" id="PIRSF010372">
    <property type="entry name" value="PaiB"/>
    <property type="match status" value="1"/>
</dbReference>
<proteinExistence type="predicted"/>
<dbReference type="Gene3D" id="2.30.110.10">
    <property type="entry name" value="Electron Transport, Fmn-binding Protein, Chain A"/>
    <property type="match status" value="1"/>
</dbReference>
<dbReference type="PANTHER" id="PTHR35802:SF1">
    <property type="entry name" value="PROTEASE SYNTHASE AND SPORULATION PROTEIN PAI 2"/>
    <property type="match status" value="1"/>
</dbReference>
<dbReference type="PANTHER" id="PTHR35802">
    <property type="entry name" value="PROTEASE SYNTHASE AND SPORULATION PROTEIN PAI 2"/>
    <property type="match status" value="1"/>
</dbReference>
<sequence>MYIPKHFNLESRESQLKFIRQNSFGDIVTCFNNQLEINHAPFLVDDSDNFLLCHLAKMNNHWKFIEKVDDLKVLFKGPDCYISPSWSSNPNTVPTWNYVSIQVSGTATIIDDEQLIELLENLSQQHEAQFERPWTIAKMEPRKFTAMRKAIVGLKISIDSIEAKVKLSQNKTSEELNELTEGLSKMNDENSQKILTLMQKASDLQR</sequence>
<dbReference type="AlphaFoldDB" id="A0A545T9U2"/>
<dbReference type="Pfam" id="PF04299">
    <property type="entry name" value="FMN_bind_2"/>
    <property type="match status" value="1"/>
</dbReference>
<evidence type="ECO:0000313" key="2">
    <source>
        <dbReference type="Proteomes" id="UP000317839"/>
    </source>
</evidence>
<evidence type="ECO:0000313" key="1">
    <source>
        <dbReference type="EMBL" id="TQV73983.1"/>
    </source>
</evidence>
<reference evidence="1 2" key="1">
    <citation type="submission" date="2019-06" db="EMBL/GenBank/DDBJ databases">
        <title>Draft genome of Aliikangiella marina GYP-15.</title>
        <authorList>
            <person name="Wang G."/>
        </authorList>
    </citation>
    <scope>NUCLEOTIDE SEQUENCE [LARGE SCALE GENOMIC DNA]</scope>
    <source>
        <strain evidence="1 2">GYP-15</strain>
    </source>
</reference>
<organism evidence="1 2">
    <name type="scientific">Aliikangiella marina</name>
    <dbReference type="NCBI Taxonomy" id="1712262"/>
    <lineage>
        <taxon>Bacteria</taxon>
        <taxon>Pseudomonadati</taxon>
        <taxon>Pseudomonadota</taxon>
        <taxon>Gammaproteobacteria</taxon>
        <taxon>Oceanospirillales</taxon>
        <taxon>Pleioneaceae</taxon>
        <taxon>Aliikangiella</taxon>
    </lineage>
</organism>
<keyword evidence="2" id="KW-1185">Reference proteome</keyword>
<dbReference type="SUPFAM" id="SSF50475">
    <property type="entry name" value="FMN-binding split barrel"/>
    <property type="match status" value="1"/>
</dbReference>
<dbReference type="RefSeq" id="WP_142942690.1">
    <property type="nucleotide sequence ID" value="NZ_VIKR01000003.1"/>
</dbReference>
<dbReference type="InterPro" id="IPR007396">
    <property type="entry name" value="TR_PAI2-type"/>
</dbReference>
<name>A0A545T9U2_9GAMM</name>
<protein>
    <submittedName>
        <fullName evidence="1">FMN-binding negative transcriptional regulator</fullName>
    </submittedName>
</protein>
<dbReference type="Proteomes" id="UP000317839">
    <property type="component" value="Unassembled WGS sequence"/>
</dbReference>
<gene>
    <name evidence="1" type="ORF">FLL45_14070</name>
</gene>